<accession>A0A1E5UTR2</accession>
<dbReference type="STRING" id="888268.A0A1E5UTR2"/>
<dbReference type="AlphaFoldDB" id="A0A1E5UTR2"/>
<sequence length="82" mass="8931">MPGDDVRLLPFQDTEVKVVLLAGGKRLVAFDTVTRRRRETVLRGEPAGTDWGAAAYAAHTNTLMPIEPVVLMEPPDDQEAAS</sequence>
<organism evidence="1 2">
    <name type="scientific">Dichanthelium oligosanthes</name>
    <dbReference type="NCBI Taxonomy" id="888268"/>
    <lineage>
        <taxon>Eukaryota</taxon>
        <taxon>Viridiplantae</taxon>
        <taxon>Streptophyta</taxon>
        <taxon>Embryophyta</taxon>
        <taxon>Tracheophyta</taxon>
        <taxon>Spermatophyta</taxon>
        <taxon>Magnoliopsida</taxon>
        <taxon>Liliopsida</taxon>
        <taxon>Poales</taxon>
        <taxon>Poaceae</taxon>
        <taxon>PACMAD clade</taxon>
        <taxon>Panicoideae</taxon>
        <taxon>Panicodae</taxon>
        <taxon>Paniceae</taxon>
        <taxon>Dichantheliinae</taxon>
        <taxon>Dichanthelium</taxon>
    </lineage>
</organism>
<evidence type="ECO:0000313" key="1">
    <source>
        <dbReference type="EMBL" id="OEL16208.1"/>
    </source>
</evidence>
<name>A0A1E5UTR2_9POAL</name>
<evidence type="ECO:0000313" key="2">
    <source>
        <dbReference type="Proteomes" id="UP000095767"/>
    </source>
</evidence>
<gene>
    <name evidence="1" type="ORF">BAE44_0022774</name>
</gene>
<proteinExistence type="predicted"/>
<dbReference type="EMBL" id="LWDX02063677">
    <property type="protein sequence ID" value="OEL16208.1"/>
    <property type="molecule type" value="Genomic_DNA"/>
</dbReference>
<keyword evidence="2" id="KW-1185">Reference proteome</keyword>
<dbReference type="Proteomes" id="UP000095767">
    <property type="component" value="Unassembled WGS sequence"/>
</dbReference>
<protein>
    <submittedName>
        <fullName evidence="1">Uncharacterized protein</fullName>
    </submittedName>
</protein>
<comment type="caution">
    <text evidence="1">The sequence shown here is derived from an EMBL/GenBank/DDBJ whole genome shotgun (WGS) entry which is preliminary data.</text>
</comment>
<reference evidence="1 2" key="1">
    <citation type="submission" date="2016-09" db="EMBL/GenBank/DDBJ databases">
        <title>The draft genome of Dichanthelium oligosanthes: A C3 panicoid grass species.</title>
        <authorList>
            <person name="Studer A.J."/>
            <person name="Schnable J.C."/>
            <person name="Brutnell T.P."/>
        </authorList>
    </citation>
    <scope>NUCLEOTIDE SEQUENCE [LARGE SCALE GENOMIC DNA]</scope>
    <source>
        <strain evidence="2">cv. Kellogg 1175</strain>
        <tissue evidence="1">Leaf</tissue>
    </source>
</reference>